<accession>A0A6J4NU35</accession>
<evidence type="ECO:0000259" key="1">
    <source>
        <dbReference type="Pfam" id="PF08751"/>
    </source>
</evidence>
<dbReference type="SUPFAM" id="SSF55464">
    <property type="entry name" value="Origin of replication-binding domain, RBD-like"/>
    <property type="match status" value="1"/>
</dbReference>
<dbReference type="Pfam" id="PF13604">
    <property type="entry name" value="AAA_30"/>
    <property type="match status" value="1"/>
</dbReference>
<dbReference type="AlphaFoldDB" id="A0A6J4NU35"/>
<dbReference type="NCBIfam" id="NF041492">
    <property type="entry name" value="MobF"/>
    <property type="match status" value="1"/>
</dbReference>
<organism evidence="2">
    <name type="scientific">uncultured Leptolyngbya sp</name>
    <dbReference type="NCBI Taxonomy" id="332963"/>
    <lineage>
        <taxon>Bacteria</taxon>
        <taxon>Bacillati</taxon>
        <taxon>Cyanobacteriota</taxon>
        <taxon>Cyanophyceae</taxon>
        <taxon>Leptolyngbyales</taxon>
        <taxon>Leptolyngbyaceae</taxon>
        <taxon>Leptolyngbya group</taxon>
        <taxon>Leptolyngbya</taxon>
        <taxon>environmental samples</taxon>
    </lineage>
</organism>
<dbReference type="NCBIfam" id="TIGR02686">
    <property type="entry name" value="relax_trwC"/>
    <property type="match status" value="1"/>
</dbReference>
<dbReference type="SUPFAM" id="SSF52540">
    <property type="entry name" value="P-loop containing nucleoside triphosphate hydrolases"/>
    <property type="match status" value="1"/>
</dbReference>
<feature type="non-terminal residue" evidence="2">
    <location>
        <position position="578"/>
    </location>
</feature>
<sequence length="578" mass="64711">MVVPHFIHNLDNASLRLAVLTIKNITPAQGVNYFKQENYYSQEEAKQHSQWSGQGAAKFKLQGPVDGKAFKHLLEGYSPEHEQVLTGKENKKNHRAAYDCTFSAPKSISLAALMGGHEQLIEAHKQAVAQTLEIIEQQYAQARIWDGEKQQRVNTRNLIVAQFHHTTSREKDPQLHTHCVIINATELPDGRWRALSNEELYRNELAQECRKLGYEIQKRPQELFEIKGYTPQQLEHFSKRRQHIEALVGPHATAEEKQWAALYQRPAKGKELPLEELVGWWQAQDEALTLGVQHPTPQPEQLTQEAKTPEAASLKAAEAVKVAIEHCSERTVAFKRQMIEKFVLSEIKHFNYADLQQAIAQSPELIQTFDERYTTQKALDRELATLQLMQQGKGQMEAISTLESVEAVLEAERTRLAQAGKRLTQGQQEAVRQAVTTGDQYLAWCGVAGAGKTYSLKLLKSIAEAQGYTVRGFAPSGAAGKVLGRDLGDVANTVASLLVSKQPQDAQLQQLWIVDEAGLLNAKDGYRLLKRAREENARIVLVGDYRQMSAVEAGSPFTSLLGAGIDTAYLNESLRQQN</sequence>
<protein>
    <recommendedName>
        <fullName evidence="1">TrwC relaxase domain-containing protein</fullName>
    </recommendedName>
</protein>
<dbReference type="Gene3D" id="3.40.50.300">
    <property type="entry name" value="P-loop containing nucleotide triphosphate hydrolases"/>
    <property type="match status" value="1"/>
</dbReference>
<name>A0A6J4NU35_9CYAN</name>
<reference evidence="2" key="1">
    <citation type="submission" date="2020-02" db="EMBL/GenBank/DDBJ databases">
        <authorList>
            <person name="Meier V. D."/>
        </authorList>
    </citation>
    <scope>NUCLEOTIDE SEQUENCE</scope>
    <source>
        <strain evidence="2">AVDCRST_MAG94</strain>
    </source>
</reference>
<dbReference type="Pfam" id="PF08751">
    <property type="entry name" value="TrwC"/>
    <property type="match status" value="1"/>
</dbReference>
<feature type="domain" description="TrwC relaxase" evidence="1">
    <location>
        <begin position="29"/>
        <end position="285"/>
    </location>
</feature>
<dbReference type="InterPro" id="IPR014862">
    <property type="entry name" value="TrwC"/>
</dbReference>
<gene>
    <name evidence="2" type="ORF">AVDCRST_MAG94-5622</name>
</gene>
<dbReference type="InterPro" id="IPR027417">
    <property type="entry name" value="P-loop_NTPase"/>
</dbReference>
<dbReference type="EMBL" id="CADCTY010001935">
    <property type="protein sequence ID" value="CAA9395272.1"/>
    <property type="molecule type" value="Genomic_DNA"/>
</dbReference>
<evidence type="ECO:0000313" key="2">
    <source>
        <dbReference type="EMBL" id="CAA9395272.1"/>
    </source>
</evidence>
<dbReference type="InterPro" id="IPR014059">
    <property type="entry name" value="TraI/TrwC_relax"/>
</dbReference>
<proteinExistence type="predicted"/>